<dbReference type="AlphaFoldDB" id="A0A8J3C789"/>
<gene>
    <name evidence="2" type="ORF">GCM10012275_18800</name>
</gene>
<name>A0A8J3C789_9PSEU</name>
<evidence type="ECO:0000313" key="3">
    <source>
        <dbReference type="Proteomes" id="UP000637578"/>
    </source>
</evidence>
<keyword evidence="3" id="KW-1185">Reference proteome</keyword>
<accession>A0A8J3C789</accession>
<dbReference type="EMBL" id="BMMK01000006">
    <property type="protein sequence ID" value="GGM47990.1"/>
    <property type="molecule type" value="Genomic_DNA"/>
</dbReference>
<feature type="chain" id="PRO_5035275387" description="PepSY domain-containing protein" evidence="1">
    <location>
        <begin position="31"/>
        <end position="200"/>
    </location>
</feature>
<comment type="caution">
    <text evidence="2">The sequence shown here is derived from an EMBL/GenBank/DDBJ whole genome shotgun (WGS) entry which is preliminary data.</text>
</comment>
<protein>
    <recommendedName>
        <fullName evidence="4">PepSY domain-containing protein</fullName>
    </recommendedName>
</protein>
<evidence type="ECO:0008006" key="4">
    <source>
        <dbReference type="Google" id="ProtNLM"/>
    </source>
</evidence>
<evidence type="ECO:0000256" key="1">
    <source>
        <dbReference type="SAM" id="SignalP"/>
    </source>
</evidence>
<keyword evidence="1" id="KW-0732">Signal</keyword>
<organism evidence="2 3">
    <name type="scientific">Longimycelium tulufanense</name>
    <dbReference type="NCBI Taxonomy" id="907463"/>
    <lineage>
        <taxon>Bacteria</taxon>
        <taxon>Bacillati</taxon>
        <taxon>Actinomycetota</taxon>
        <taxon>Actinomycetes</taxon>
        <taxon>Pseudonocardiales</taxon>
        <taxon>Pseudonocardiaceae</taxon>
        <taxon>Longimycelium</taxon>
    </lineage>
</organism>
<dbReference type="Proteomes" id="UP000637578">
    <property type="component" value="Unassembled WGS sequence"/>
</dbReference>
<evidence type="ECO:0000313" key="2">
    <source>
        <dbReference type="EMBL" id="GGM47990.1"/>
    </source>
</evidence>
<proteinExistence type="predicted"/>
<reference evidence="2" key="2">
    <citation type="submission" date="2020-09" db="EMBL/GenBank/DDBJ databases">
        <authorList>
            <person name="Sun Q."/>
            <person name="Zhou Y."/>
        </authorList>
    </citation>
    <scope>NUCLEOTIDE SEQUENCE</scope>
    <source>
        <strain evidence="2">CGMCC 4.5737</strain>
    </source>
</reference>
<reference evidence="2" key="1">
    <citation type="journal article" date="2014" name="Int. J. Syst. Evol. Microbiol.">
        <title>Complete genome sequence of Corynebacterium casei LMG S-19264T (=DSM 44701T), isolated from a smear-ripened cheese.</title>
        <authorList>
            <consortium name="US DOE Joint Genome Institute (JGI-PGF)"/>
            <person name="Walter F."/>
            <person name="Albersmeier A."/>
            <person name="Kalinowski J."/>
            <person name="Ruckert C."/>
        </authorList>
    </citation>
    <scope>NUCLEOTIDE SEQUENCE</scope>
    <source>
        <strain evidence="2">CGMCC 4.5737</strain>
    </source>
</reference>
<feature type="signal peptide" evidence="1">
    <location>
        <begin position="1"/>
        <end position="30"/>
    </location>
</feature>
<sequence length="200" mass="21048">MSGMSRSVRAITAGAITAALSFSTAAGAFAAESSSPQNGPNAASAASAQQPKLAFSQLTSTVTERVHAQYPGASLLEVRAKTPGGGVQSISTWNFVYTAVKDNRQVTVLVDASVGGEVQPFTVVPHPWLGDRVLTMPIGMEPQQADKLLKKAGYTAPYKSVVLRHPLTWPVIENPLFIFNPGADGFVGVDVKTGEVKPLR</sequence>